<dbReference type="eggNOG" id="KOG1914">
    <property type="taxonomic scope" value="Eukaryota"/>
</dbReference>
<evidence type="ECO:0000256" key="2">
    <source>
        <dbReference type="ARBA" id="ARBA00023242"/>
    </source>
</evidence>
<keyword evidence="1" id="KW-0677">Repeat</keyword>
<dbReference type="AlphaFoldDB" id="A0A0W0G7K1"/>
<comment type="subcellular location">
    <subcellularLocation>
        <location evidence="3">Nucleus</location>
    </subcellularLocation>
    <subcellularLocation>
        <location evidence="3">Cytoplasm</location>
    </subcellularLocation>
    <text evidence="3">Nucleus and/or cytoplasm.</text>
</comment>
<accession>A0A0W0G7K1</accession>
<keyword evidence="3" id="KW-0963">Cytoplasm</keyword>
<comment type="function">
    <text evidence="3">Component of the cleavage factor IA (CFIA) complex, which is involved in the endonucleolytic cleavage during polyadenylation-dependent pre-mRNA 3'-end formation.</text>
</comment>
<keyword evidence="3" id="KW-0507">mRNA processing</keyword>
<dbReference type="GO" id="GO:0005634">
    <property type="term" value="C:nucleus"/>
    <property type="evidence" value="ECO:0007669"/>
    <property type="project" value="UniProtKB-SubCell"/>
</dbReference>
<dbReference type="InterPro" id="IPR011990">
    <property type="entry name" value="TPR-like_helical_dom_sf"/>
</dbReference>
<reference evidence="6 7" key="1">
    <citation type="submission" date="2015-12" db="EMBL/GenBank/DDBJ databases">
        <title>Draft genome sequence of Moniliophthora roreri, the causal agent of frosty pod rot of cacao.</title>
        <authorList>
            <person name="Aime M.C."/>
            <person name="Diaz-Valderrama J.R."/>
            <person name="Kijpornyongpan T."/>
            <person name="Phillips-Mora W."/>
        </authorList>
    </citation>
    <scope>NUCLEOTIDE SEQUENCE [LARGE SCALE GENOMIC DNA]</scope>
    <source>
        <strain evidence="6 7">MCA 2952</strain>
    </source>
</reference>
<name>A0A0W0G7K1_MONRR</name>
<organism evidence="6 7">
    <name type="scientific">Moniliophthora roreri</name>
    <name type="common">Frosty pod rot fungus</name>
    <name type="synonym">Monilia roreri</name>
    <dbReference type="NCBI Taxonomy" id="221103"/>
    <lineage>
        <taxon>Eukaryota</taxon>
        <taxon>Fungi</taxon>
        <taxon>Dikarya</taxon>
        <taxon>Basidiomycota</taxon>
        <taxon>Agaricomycotina</taxon>
        <taxon>Agaricomycetes</taxon>
        <taxon>Agaricomycetidae</taxon>
        <taxon>Agaricales</taxon>
        <taxon>Marasmiineae</taxon>
        <taxon>Marasmiaceae</taxon>
        <taxon>Moniliophthora</taxon>
    </lineage>
</organism>
<evidence type="ECO:0000259" key="5">
    <source>
        <dbReference type="Pfam" id="PF05843"/>
    </source>
</evidence>
<dbReference type="EMBL" id="LATX01000896">
    <property type="protein sequence ID" value="KTB44551.1"/>
    <property type="molecule type" value="Genomic_DNA"/>
</dbReference>
<dbReference type="GO" id="GO:0180010">
    <property type="term" value="P:co-transcriptional mRNA 3'-end processing, cleavage and polyadenylation pathway"/>
    <property type="evidence" value="ECO:0007669"/>
    <property type="project" value="UniProtKB-UniRule"/>
</dbReference>
<evidence type="ECO:0000313" key="7">
    <source>
        <dbReference type="Proteomes" id="UP000054988"/>
    </source>
</evidence>
<sequence>MIHEDNLLNAPAPSSHREQDILVMEIDNLRQRLNVDPYNVEMWRTLVSCADKCDDIEKSIEVYRVVLDRFPHTAKVQISQLRRITSQNSSYSVKEAEDLFRSYLKQSPSVELCNLYVTYIRDQHPLDLIDAHKFALRLIGHDRESYQLWNTYLLLLRKDTSVAGIQTLRKTLHEVVQTPLPNLPVVWSQLEALEYQISASKARKVLAQLSPACKRACEVLQTLDSHFEELNLPLGPQQATPFFPSQPTFSLLDRQVVGKWKNYLRWEEGDPLMLKDSNIAAFTSRVKGAYRKATIRMRYYPEIWYMAFKWFASIGNFDEALSFLRQGIAANESSFLLNFALADTLETRGENDQVQEIFENLISTLRDLLLSQNATNLRNDFGVVYIMYMRFARRANGLDAARSVFSKARKEVLLTPWPVYEAAAMMEYHCGGGKDVALKIFQAGMAIFRKDHEYLLRYLEWLISVNDQNNAQSLFEASVNILSAENARQLWDRWSRYNYHCGNLNMIQRLEQRMLLAYPTGAICDSQCDWPLSFVTDPPMKHFGRRHSYANTDPIAAHDLGLAMATKEMARESRHRVEEKKENGTKRSVNSRIDPGGSSESDPKRIRIDDHPIIGAKDTKKSIQKIHTNRQKLPVPAALCAFLGLLPDRKTFNGPTFDVEDMLALMKTVIIPKNEGNS</sequence>
<proteinExistence type="predicted"/>
<dbReference type="PANTHER" id="PTHR19980:SF0">
    <property type="entry name" value="CLEAVAGE STIMULATION FACTOR SUBUNIT 3"/>
    <property type="match status" value="1"/>
</dbReference>
<evidence type="ECO:0000313" key="6">
    <source>
        <dbReference type="EMBL" id="KTB44551.1"/>
    </source>
</evidence>
<evidence type="ECO:0000256" key="3">
    <source>
        <dbReference type="RuleBase" id="RU369035"/>
    </source>
</evidence>
<dbReference type="Gene3D" id="1.25.40.1040">
    <property type="match status" value="1"/>
</dbReference>
<feature type="domain" description="Suppressor of forked" evidence="5">
    <location>
        <begin position="26"/>
        <end position="559"/>
    </location>
</feature>
<feature type="region of interest" description="Disordered" evidence="4">
    <location>
        <begin position="569"/>
        <end position="606"/>
    </location>
</feature>
<feature type="compositionally biased region" description="Basic and acidic residues" evidence="4">
    <location>
        <begin position="569"/>
        <end position="585"/>
    </location>
</feature>
<dbReference type="SUPFAM" id="SSF48452">
    <property type="entry name" value="TPR-like"/>
    <property type="match status" value="1"/>
</dbReference>
<evidence type="ECO:0000256" key="4">
    <source>
        <dbReference type="SAM" id="MobiDB-lite"/>
    </source>
</evidence>
<protein>
    <recommendedName>
        <fullName evidence="3">mRNA 3'-end-processing protein RNA14</fullName>
    </recommendedName>
</protein>
<dbReference type="Pfam" id="PF05843">
    <property type="entry name" value="Suf"/>
    <property type="match status" value="1"/>
</dbReference>
<evidence type="ECO:0000256" key="1">
    <source>
        <dbReference type="ARBA" id="ARBA00022737"/>
    </source>
</evidence>
<dbReference type="GO" id="GO:0005737">
    <property type="term" value="C:cytoplasm"/>
    <property type="evidence" value="ECO:0007669"/>
    <property type="project" value="UniProtKB-SubCell"/>
</dbReference>
<dbReference type="InterPro" id="IPR045243">
    <property type="entry name" value="Rna14-like"/>
</dbReference>
<keyword evidence="2 3" id="KW-0539">Nucleus</keyword>
<dbReference type="GO" id="GO:0003729">
    <property type="term" value="F:mRNA binding"/>
    <property type="evidence" value="ECO:0007669"/>
    <property type="project" value="TreeGrafter"/>
</dbReference>
<gene>
    <name evidence="6" type="ORF">WG66_2875</name>
</gene>
<dbReference type="Proteomes" id="UP000054988">
    <property type="component" value="Unassembled WGS sequence"/>
</dbReference>
<dbReference type="InterPro" id="IPR008847">
    <property type="entry name" value="Suf"/>
</dbReference>
<comment type="caution">
    <text evidence="6">The sequence shown here is derived from an EMBL/GenBank/DDBJ whole genome shotgun (WGS) entry which is preliminary data.</text>
</comment>
<dbReference type="PANTHER" id="PTHR19980">
    <property type="entry name" value="RNA CLEAVAGE STIMULATION FACTOR"/>
    <property type="match status" value="1"/>
</dbReference>